<feature type="domain" description="Histidine kinase" evidence="12">
    <location>
        <begin position="227"/>
        <end position="435"/>
    </location>
</feature>
<keyword evidence="11" id="KW-0472">Membrane</keyword>
<feature type="transmembrane region" description="Helical" evidence="11">
    <location>
        <begin position="32"/>
        <end position="51"/>
    </location>
</feature>
<dbReference type="SUPFAM" id="SSF55874">
    <property type="entry name" value="ATPase domain of HSP90 chaperone/DNA topoisomerase II/histidine kinase"/>
    <property type="match status" value="1"/>
</dbReference>
<dbReference type="InterPro" id="IPR000014">
    <property type="entry name" value="PAS"/>
</dbReference>
<evidence type="ECO:0000313" key="16">
    <source>
        <dbReference type="Proteomes" id="UP001204579"/>
    </source>
</evidence>
<dbReference type="RefSeq" id="WP_258335124.1">
    <property type="nucleotide sequence ID" value="NZ_CAUCAW010000002.1"/>
</dbReference>
<accession>A0AAW5N5C1</accession>
<dbReference type="PROSITE" id="PS50885">
    <property type="entry name" value="HAMP"/>
    <property type="match status" value="1"/>
</dbReference>
<name>A0AAW5N5C1_9BACT</name>
<dbReference type="GO" id="GO:0000160">
    <property type="term" value="P:phosphorelay signal transduction system"/>
    <property type="evidence" value="ECO:0007669"/>
    <property type="project" value="UniProtKB-KW"/>
</dbReference>
<dbReference type="SUPFAM" id="SSF158472">
    <property type="entry name" value="HAMP domain-like"/>
    <property type="match status" value="1"/>
</dbReference>
<evidence type="ECO:0000313" key="15">
    <source>
        <dbReference type="EMBL" id="MCR8872539.1"/>
    </source>
</evidence>
<dbReference type="InterPro" id="IPR003594">
    <property type="entry name" value="HATPase_dom"/>
</dbReference>
<dbReference type="CDD" id="cd00130">
    <property type="entry name" value="PAS"/>
    <property type="match status" value="1"/>
</dbReference>
<comment type="subcellular location">
    <subcellularLocation>
        <location evidence="2">Membrane</location>
    </subcellularLocation>
</comment>
<organism evidence="15 16">
    <name type="scientific">Phocaeicola barnesiae</name>
    <dbReference type="NCBI Taxonomy" id="376804"/>
    <lineage>
        <taxon>Bacteria</taxon>
        <taxon>Pseudomonadati</taxon>
        <taxon>Bacteroidota</taxon>
        <taxon>Bacteroidia</taxon>
        <taxon>Bacteroidales</taxon>
        <taxon>Bacteroidaceae</taxon>
        <taxon>Phocaeicola</taxon>
    </lineage>
</organism>
<protein>
    <recommendedName>
        <fullName evidence="3">histidine kinase</fullName>
        <ecNumber evidence="3">2.7.13.3</ecNumber>
    </recommendedName>
</protein>
<dbReference type="SMART" id="SM00091">
    <property type="entry name" value="PAS"/>
    <property type="match status" value="1"/>
</dbReference>
<keyword evidence="10" id="KW-0175">Coiled coil</keyword>
<dbReference type="GO" id="GO:0005524">
    <property type="term" value="F:ATP binding"/>
    <property type="evidence" value="ECO:0007669"/>
    <property type="project" value="UniProtKB-KW"/>
</dbReference>
<dbReference type="SUPFAM" id="SSF55785">
    <property type="entry name" value="PYP-like sensor domain (PAS domain)"/>
    <property type="match status" value="1"/>
</dbReference>
<evidence type="ECO:0000256" key="5">
    <source>
        <dbReference type="ARBA" id="ARBA00022679"/>
    </source>
</evidence>
<dbReference type="Pfam" id="PF02518">
    <property type="entry name" value="HATPase_c"/>
    <property type="match status" value="1"/>
</dbReference>
<comment type="caution">
    <text evidence="15">The sequence shown here is derived from an EMBL/GenBank/DDBJ whole genome shotgun (WGS) entry which is preliminary data.</text>
</comment>
<dbReference type="PROSITE" id="PS50112">
    <property type="entry name" value="PAS"/>
    <property type="match status" value="1"/>
</dbReference>
<dbReference type="Pfam" id="PF13188">
    <property type="entry name" value="PAS_8"/>
    <property type="match status" value="1"/>
</dbReference>
<dbReference type="GO" id="GO:0004673">
    <property type="term" value="F:protein histidine kinase activity"/>
    <property type="evidence" value="ECO:0007669"/>
    <property type="project" value="UniProtKB-EC"/>
</dbReference>
<dbReference type="PROSITE" id="PS50109">
    <property type="entry name" value="HIS_KIN"/>
    <property type="match status" value="1"/>
</dbReference>
<evidence type="ECO:0000256" key="1">
    <source>
        <dbReference type="ARBA" id="ARBA00000085"/>
    </source>
</evidence>
<dbReference type="Pfam" id="PF00672">
    <property type="entry name" value="HAMP"/>
    <property type="match status" value="1"/>
</dbReference>
<feature type="coiled-coil region" evidence="10">
    <location>
        <begin position="89"/>
        <end position="116"/>
    </location>
</feature>
<dbReference type="Gene3D" id="3.30.450.20">
    <property type="entry name" value="PAS domain"/>
    <property type="match status" value="1"/>
</dbReference>
<dbReference type="EMBL" id="JANRHJ010000001">
    <property type="protein sequence ID" value="MCR8872539.1"/>
    <property type="molecule type" value="Genomic_DNA"/>
</dbReference>
<dbReference type="PANTHER" id="PTHR43065:SF10">
    <property type="entry name" value="PEROXIDE STRESS-ACTIVATED HISTIDINE KINASE MAK3"/>
    <property type="match status" value="1"/>
</dbReference>
<feature type="transmembrane region" description="Helical" evidence="11">
    <location>
        <begin position="6"/>
        <end position="25"/>
    </location>
</feature>
<evidence type="ECO:0000256" key="8">
    <source>
        <dbReference type="ARBA" id="ARBA00022840"/>
    </source>
</evidence>
<dbReference type="AlphaFoldDB" id="A0AAW5N5C1"/>
<keyword evidence="6" id="KW-0547">Nucleotide-binding</keyword>
<comment type="catalytic activity">
    <reaction evidence="1">
        <text>ATP + protein L-histidine = ADP + protein N-phospho-L-histidine.</text>
        <dbReference type="EC" id="2.7.13.3"/>
    </reaction>
</comment>
<dbReference type="EC" id="2.7.13.3" evidence="3"/>
<evidence type="ECO:0000256" key="4">
    <source>
        <dbReference type="ARBA" id="ARBA00022553"/>
    </source>
</evidence>
<reference evidence="15 16" key="1">
    <citation type="submission" date="2022-08" db="EMBL/GenBank/DDBJ databases">
        <authorList>
            <person name="Zeman M."/>
            <person name="Kubasova T."/>
        </authorList>
    </citation>
    <scope>NUCLEOTIDE SEQUENCE [LARGE SCALE GENOMIC DNA]</scope>
    <source>
        <strain evidence="15 16">ET62</strain>
    </source>
</reference>
<dbReference type="InterPro" id="IPR005467">
    <property type="entry name" value="His_kinase_dom"/>
</dbReference>
<evidence type="ECO:0000256" key="7">
    <source>
        <dbReference type="ARBA" id="ARBA00022777"/>
    </source>
</evidence>
<keyword evidence="16" id="KW-1185">Reference proteome</keyword>
<dbReference type="CDD" id="cd06225">
    <property type="entry name" value="HAMP"/>
    <property type="match status" value="1"/>
</dbReference>
<sequence length="437" mass="49485">MKLKTLFFLLALLLLGAWGILFFFVLKEKGTLVYVGEAVVTVSLIVLVYFYRKVVQPLNSIANGMDLLREQDFSSRLAPVRQAEADRIVDMFNRMMDQLKNERLRLREQNHFLDLLINVSPMGVVILDFDGKISMLNMAAMRFLGYTVADELVGKRFQDLDAPLAGEIARLPKDTVDTIRLSDAMIYRCSRLSFVDRGFAHPFVLIESLTTEVVKAEKKAYEKVIRMIAHEVNNTTAGITSTLETVGEALKEMDDTEDIQEVMKVCVERCYGMSRFITNFANVVKIPEPSLEQVRLNDRVTACRMFMETVCRDRRITFHNELCPENPTVRIDTVLFEQVLVNIIKNAAESIGECGDIYIRTTASPVTLEIADSGKGISREVEAKLFSPFFSTKPNGQGIGLIFIREVLTKHGCTFSLRTYSDGLTRFRISFPPVPSR</sequence>
<keyword evidence="5" id="KW-0808">Transferase</keyword>
<dbReference type="Proteomes" id="UP001204579">
    <property type="component" value="Unassembled WGS sequence"/>
</dbReference>
<evidence type="ECO:0000256" key="3">
    <source>
        <dbReference type="ARBA" id="ARBA00012438"/>
    </source>
</evidence>
<feature type="domain" description="HAMP" evidence="14">
    <location>
        <begin position="52"/>
        <end position="104"/>
    </location>
</feature>
<feature type="domain" description="PAS" evidence="13">
    <location>
        <begin position="109"/>
        <end position="150"/>
    </location>
</feature>
<keyword evidence="9" id="KW-0902">Two-component regulatory system</keyword>
<evidence type="ECO:0000259" key="12">
    <source>
        <dbReference type="PROSITE" id="PS50109"/>
    </source>
</evidence>
<evidence type="ECO:0000256" key="2">
    <source>
        <dbReference type="ARBA" id="ARBA00004370"/>
    </source>
</evidence>
<keyword evidence="7" id="KW-0418">Kinase</keyword>
<evidence type="ECO:0000259" key="13">
    <source>
        <dbReference type="PROSITE" id="PS50112"/>
    </source>
</evidence>
<dbReference type="PRINTS" id="PR00344">
    <property type="entry name" value="BCTRLSENSOR"/>
</dbReference>
<evidence type="ECO:0000256" key="11">
    <source>
        <dbReference type="SAM" id="Phobius"/>
    </source>
</evidence>
<keyword evidence="11" id="KW-0812">Transmembrane</keyword>
<evidence type="ECO:0000256" key="9">
    <source>
        <dbReference type="ARBA" id="ARBA00023012"/>
    </source>
</evidence>
<dbReference type="SMART" id="SM00304">
    <property type="entry name" value="HAMP"/>
    <property type="match status" value="1"/>
</dbReference>
<proteinExistence type="predicted"/>
<dbReference type="InterPro" id="IPR003660">
    <property type="entry name" value="HAMP_dom"/>
</dbReference>
<evidence type="ECO:0000256" key="10">
    <source>
        <dbReference type="SAM" id="Coils"/>
    </source>
</evidence>
<dbReference type="InterPro" id="IPR004358">
    <property type="entry name" value="Sig_transdc_His_kin-like_C"/>
</dbReference>
<dbReference type="InterPro" id="IPR035965">
    <property type="entry name" value="PAS-like_dom_sf"/>
</dbReference>
<keyword evidence="4" id="KW-0597">Phosphoprotein</keyword>
<dbReference type="InterPro" id="IPR036890">
    <property type="entry name" value="HATPase_C_sf"/>
</dbReference>
<dbReference type="GO" id="GO:0016020">
    <property type="term" value="C:membrane"/>
    <property type="evidence" value="ECO:0007669"/>
    <property type="project" value="UniProtKB-SubCell"/>
</dbReference>
<keyword evidence="8 15" id="KW-0067">ATP-binding</keyword>
<dbReference type="Gene3D" id="1.10.287.130">
    <property type="match status" value="1"/>
</dbReference>
<evidence type="ECO:0000259" key="14">
    <source>
        <dbReference type="PROSITE" id="PS50885"/>
    </source>
</evidence>
<dbReference type="SMART" id="SM00387">
    <property type="entry name" value="HATPase_c"/>
    <property type="match status" value="1"/>
</dbReference>
<dbReference type="Gene3D" id="6.10.340.10">
    <property type="match status" value="1"/>
</dbReference>
<keyword evidence="11" id="KW-1133">Transmembrane helix</keyword>
<evidence type="ECO:0000256" key="6">
    <source>
        <dbReference type="ARBA" id="ARBA00022741"/>
    </source>
</evidence>
<gene>
    <name evidence="15" type="ORF">NW209_00620</name>
</gene>
<dbReference type="PANTHER" id="PTHR43065">
    <property type="entry name" value="SENSOR HISTIDINE KINASE"/>
    <property type="match status" value="1"/>
</dbReference>
<dbReference type="Gene3D" id="3.30.565.10">
    <property type="entry name" value="Histidine kinase-like ATPase, C-terminal domain"/>
    <property type="match status" value="1"/>
</dbReference>